<feature type="region of interest" description="Disordered" evidence="1">
    <location>
        <begin position="48"/>
        <end position="104"/>
    </location>
</feature>
<accession>A0ABN2K6K1</accession>
<dbReference type="Proteomes" id="UP001500655">
    <property type="component" value="Unassembled WGS sequence"/>
</dbReference>
<comment type="caution">
    <text evidence="2">The sequence shown here is derived from an EMBL/GenBank/DDBJ whole genome shotgun (WGS) entry which is preliminary data.</text>
</comment>
<evidence type="ECO:0000313" key="3">
    <source>
        <dbReference type="Proteomes" id="UP001500655"/>
    </source>
</evidence>
<reference evidence="2 3" key="1">
    <citation type="journal article" date="2019" name="Int. J. Syst. Evol. Microbiol.">
        <title>The Global Catalogue of Microorganisms (GCM) 10K type strain sequencing project: providing services to taxonomists for standard genome sequencing and annotation.</title>
        <authorList>
            <consortium name="The Broad Institute Genomics Platform"/>
            <consortium name="The Broad Institute Genome Sequencing Center for Infectious Disease"/>
            <person name="Wu L."/>
            <person name="Ma J."/>
        </authorList>
    </citation>
    <scope>NUCLEOTIDE SEQUENCE [LARGE SCALE GENOMIC DNA]</scope>
    <source>
        <strain evidence="2 3">JCM 13249</strain>
    </source>
</reference>
<protein>
    <submittedName>
        <fullName evidence="2">Uncharacterized protein</fullName>
    </submittedName>
</protein>
<name>A0ABN2K6K1_9ACTN</name>
<proteinExistence type="predicted"/>
<organism evidence="2 3">
    <name type="scientific">Luedemannella helvata</name>
    <dbReference type="NCBI Taxonomy" id="349315"/>
    <lineage>
        <taxon>Bacteria</taxon>
        <taxon>Bacillati</taxon>
        <taxon>Actinomycetota</taxon>
        <taxon>Actinomycetes</taxon>
        <taxon>Micromonosporales</taxon>
        <taxon>Micromonosporaceae</taxon>
        <taxon>Luedemannella</taxon>
    </lineage>
</organism>
<gene>
    <name evidence="2" type="ORF">GCM10009681_20690</name>
</gene>
<evidence type="ECO:0000313" key="2">
    <source>
        <dbReference type="EMBL" id="GAA1749351.1"/>
    </source>
</evidence>
<keyword evidence="3" id="KW-1185">Reference proteome</keyword>
<dbReference type="EMBL" id="BAAALS010000008">
    <property type="protein sequence ID" value="GAA1749351.1"/>
    <property type="molecule type" value="Genomic_DNA"/>
</dbReference>
<evidence type="ECO:0000256" key="1">
    <source>
        <dbReference type="SAM" id="MobiDB-lite"/>
    </source>
</evidence>
<sequence length="104" mass="11039">MLLRLVNVDLATDVPLETPNDAFLAEARTPALTERRVIRACYYTRNRPNVGKQGPAPAGECRRAGARRANPHPQTAEVHFGDGRAASAGSGGSEEGQLVADDAT</sequence>